<reference evidence="3 4" key="1">
    <citation type="submission" date="2022-10" db="EMBL/GenBank/DDBJ databases">
        <title>Draft genome sequence of Streptomyces sp. YSPA8.</title>
        <authorList>
            <person name="Moriuchi R."/>
            <person name="Dohra H."/>
            <person name="Yamamura H."/>
            <person name="Kodani S."/>
        </authorList>
    </citation>
    <scope>NUCLEOTIDE SEQUENCE [LARGE SCALE GENOMIC DNA]</scope>
    <source>
        <strain evidence="3 4">YSPA8</strain>
    </source>
</reference>
<dbReference type="SUPFAM" id="SSF56399">
    <property type="entry name" value="ADP-ribosylation"/>
    <property type="match status" value="1"/>
</dbReference>
<feature type="chain" id="PRO_5046024174" evidence="1">
    <location>
        <begin position="19"/>
        <end position="426"/>
    </location>
</feature>
<comment type="caution">
    <text evidence="3">The sequence shown here is derived from an EMBL/GenBank/DDBJ whole genome shotgun (WGS) entry which is preliminary data.</text>
</comment>
<dbReference type="PROSITE" id="PS51996">
    <property type="entry name" value="TR_MART"/>
    <property type="match status" value="1"/>
</dbReference>
<evidence type="ECO:0000313" key="3">
    <source>
        <dbReference type="EMBL" id="GLF98242.1"/>
    </source>
</evidence>
<dbReference type="Pfam" id="PF03496">
    <property type="entry name" value="ADPrib_exo_Tox"/>
    <property type="match status" value="1"/>
</dbReference>
<name>A0ABQ5P6Q2_9ACTN</name>
<sequence>MRAALRAASSALAHSAGAADGGHPAADACAQAQAWADRAREAARRGDDEDARRCAQNARQCGDATRALLENRDAAAPYPAAGEPVSGLAEGRAAQALAGAAGAGDVPVVARADGGQSVAWSQDGFAGSATIYPGDERNGHHPRARVVFTDLDRDRYEALANSPWPYRTEDGAVVYERLPADQAAQVIEAAAGRRPGTPWRRHGLTAGINRDPMDEYEAEEIEDESYSWSQSLSGQEEDYINAYTASEPCDEINRALYRQRSPEEPVPSLGVPLREVTAHLDAALERAPRPDQPHVTYRGFVPPLEVRKADRVLEWAHANFTVGGVYRDRSYMSVSHCPDVAAGFSRNSWWTKDGSNGKTSHGVVFEVVSSRGAALAAVSEFENQERERLLPRDSVFHVVGIRDNVRIGGQNKVVIQMVDVHDVRRF</sequence>
<dbReference type="Proteomes" id="UP001291653">
    <property type="component" value="Unassembled WGS sequence"/>
</dbReference>
<keyword evidence="1" id="KW-0732">Signal</keyword>
<dbReference type="EMBL" id="BSBI01000013">
    <property type="protein sequence ID" value="GLF98242.1"/>
    <property type="molecule type" value="Genomic_DNA"/>
</dbReference>
<gene>
    <name evidence="3" type="ORF">SYYSPA8_28115</name>
</gene>
<evidence type="ECO:0000259" key="2">
    <source>
        <dbReference type="Pfam" id="PF03496"/>
    </source>
</evidence>
<protein>
    <submittedName>
        <fullName evidence="3">ADP-ribosyltransferase domain-containing protein</fullName>
    </submittedName>
</protein>
<accession>A0ABQ5P6Q2</accession>
<keyword evidence="4" id="KW-1185">Reference proteome</keyword>
<evidence type="ECO:0000313" key="4">
    <source>
        <dbReference type="Proteomes" id="UP001291653"/>
    </source>
</evidence>
<proteinExistence type="predicted"/>
<dbReference type="RefSeq" id="WP_323450225.1">
    <property type="nucleotide sequence ID" value="NZ_BSBI01000013.1"/>
</dbReference>
<dbReference type="Gene3D" id="3.90.176.10">
    <property type="entry name" value="Toxin ADP-ribosyltransferase, Chain A, domain 1"/>
    <property type="match status" value="1"/>
</dbReference>
<organism evidence="3 4">
    <name type="scientific">Streptomyces yaizuensis</name>
    <dbReference type="NCBI Taxonomy" id="2989713"/>
    <lineage>
        <taxon>Bacteria</taxon>
        <taxon>Bacillati</taxon>
        <taxon>Actinomycetota</taxon>
        <taxon>Actinomycetes</taxon>
        <taxon>Kitasatosporales</taxon>
        <taxon>Streptomycetaceae</taxon>
        <taxon>Streptomyces</taxon>
    </lineage>
</organism>
<dbReference type="InterPro" id="IPR003540">
    <property type="entry name" value="ADP-ribosyltransferase"/>
</dbReference>
<feature type="signal peptide" evidence="1">
    <location>
        <begin position="1"/>
        <end position="18"/>
    </location>
</feature>
<feature type="domain" description="ADP ribosyltransferase" evidence="2">
    <location>
        <begin position="226"/>
        <end position="418"/>
    </location>
</feature>
<evidence type="ECO:0000256" key="1">
    <source>
        <dbReference type="SAM" id="SignalP"/>
    </source>
</evidence>